<sequence>MKQNLEPINFIFSTQGRKSYLETKLEKLNGEKSPDRVVNKDASPHHDSKDVEEEFGFEVDEVGRIRHRGRDFRDTERNKPDLANYAWDTAVEKHSFTAMGVSLVSALFDMGTLLESNVKGEKSKINKNAEDGDTLTEFETEIKVPIQVNHFIHPIDKNQSVIAKKSDVDDTIDLSSNPITDLTPQTEEAIKTKWKKIIGEDTDILVSLYALSKFTSE</sequence>
<dbReference type="EMBL" id="JAHXZJ010000001">
    <property type="protein sequence ID" value="KAH0567791.1"/>
    <property type="molecule type" value="Genomic_DNA"/>
</dbReference>
<feature type="region of interest" description="Disordered" evidence="1">
    <location>
        <begin position="29"/>
        <end position="50"/>
    </location>
</feature>
<accession>A0AAV7J6N9</accession>
<gene>
    <name evidence="2" type="ORF">KQX54_013909</name>
</gene>
<name>A0AAV7J6N9_COTGL</name>
<proteinExistence type="predicted"/>
<dbReference type="Proteomes" id="UP000826195">
    <property type="component" value="Unassembled WGS sequence"/>
</dbReference>
<keyword evidence="3" id="KW-1185">Reference proteome</keyword>
<organism evidence="2 3">
    <name type="scientific">Cotesia glomerata</name>
    <name type="common">Lepidopteran parasitic wasp</name>
    <name type="synonym">Apanteles glomeratus</name>
    <dbReference type="NCBI Taxonomy" id="32391"/>
    <lineage>
        <taxon>Eukaryota</taxon>
        <taxon>Metazoa</taxon>
        <taxon>Ecdysozoa</taxon>
        <taxon>Arthropoda</taxon>
        <taxon>Hexapoda</taxon>
        <taxon>Insecta</taxon>
        <taxon>Pterygota</taxon>
        <taxon>Neoptera</taxon>
        <taxon>Endopterygota</taxon>
        <taxon>Hymenoptera</taxon>
        <taxon>Apocrita</taxon>
        <taxon>Ichneumonoidea</taxon>
        <taxon>Braconidae</taxon>
        <taxon>Microgastrinae</taxon>
        <taxon>Cotesia</taxon>
    </lineage>
</organism>
<dbReference type="AlphaFoldDB" id="A0AAV7J6N9"/>
<evidence type="ECO:0000313" key="2">
    <source>
        <dbReference type="EMBL" id="KAH0567791.1"/>
    </source>
</evidence>
<feature type="compositionally biased region" description="Basic and acidic residues" evidence="1">
    <location>
        <begin position="29"/>
        <end position="49"/>
    </location>
</feature>
<evidence type="ECO:0000256" key="1">
    <source>
        <dbReference type="SAM" id="MobiDB-lite"/>
    </source>
</evidence>
<protein>
    <submittedName>
        <fullName evidence="2">Uncharacterized protein</fullName>
    </submittedName>
</protein>
<reference evidence="2 3" key="1">
    <citation type="journal article" date="2021" name="J. Hered.">
        <title>A chromosome-level genome assembly of the parasitoid wasp, Cotesia glomerata (Hymenoptera: Braconidae).</title>
        <authorList>
            <person name="Pinto B.J."/>
            <person name="Weis J.J."/>
            <person name="Gamble T."/>
            <person name="Ode P.J."/>
            <person name="Paul R."/>
            <person name="Zaspel J.M."/>
        </authorList>
    </citation>
    <scope>NUCLEOTIDE SEQUENCE [LARGE SCALE GENOMIC DNA]</scope>
    <source>
        <strain evidence="2">CgM1</strain>
    </source>
</reference>
<evidence type="ECO:0000313" key="3">
    <source>
        <dbReference type="Proteomes" id="UP000826195"/>
    </source>
</evidence>
<comment type="caution">
    <text evidence="2">The sequence shown here is derived from an EMBL/GenBank/DDBJ whole genome shotgun (WGS) entry which is preliminary data.</text>
</comment>